<protein>
    <submittedName>
        <fullName evidence="4 6">Ankyrin</fullName>
    </submittedName>
</protein>
<dbReference type="Gene3D" id="1.25.40.20">
    <property type="entry name" value="Ankyrin repeat-containing domain"/>
    <property type="match status" value="2"/>
</dbReference>
<dbReference type="GeneID" id="54417331"/>
<dbReference type="PROSITE" id="PS50088">
    <property type="entry name" value="ANK_REPEAT"/>
    <property type="match status" value="2"/>
</dbReference>
<feature type="repeat" description="ANK" evidence="3">
    <location>
        <begin position="87"/>
        <end position="121"/>
    </location>
</feature>
<dbReference type="PROSITE" id="PS50297">
    <property type="entry name" value="ANK_REP_REGION"/>
    <property type="match status" value="2"/>
</dbReference>
<dbReference type="GO" id="GO:0010468">
    <property type="term" value="P:regulation of gene expression"/>
    <property type="evidence" value="ECO:0007669"/>
    <property type="project" value="TreeGrafter"/>
</dbReference>
<accession>A0A6G1FST1</accession>
<feature type="repeat" description="ANK" evidence="3">
    <location>
        <begin position="19"/>
        <end position="52"/>
    </location>
</feature>
<keyword evidence="1" id="KW-0677">Repeat</keyword>
<keyword evidence="5" id="KW-1185">Reference proteome</keyword>
<evidence type="ECO:0000313" key="4">
    <source>
        <dbReference type="EMBL" id="KAF1808925.1"/>
    </source>
</evidence>
<reference evidence="6" key="3">
    <citation type="submission" date="2025-04" db="UniProtKB">
        <authorList>
            <consortium name="RefSeq"/>
        </authorList>
    </citation>
    <scope>IDENTIFICATION</scope>
    <source>
        <strain evidence="6">CBS 781.70</strain>
    </source>
</reference>
<dbReference type="GO" id="GO:0005634">
    <property type="term" value="C:nucleus"/>
    <property type="evidence" value="ECO:0007669"/>
    <property type="project" value="TreeGrafter"/>
</dbReference>
<dbReference type="Pfam" id="PF12796">
    <property type="entry name" value="Ank_2"/>
    <property type="match status" value="2"/>
</dbReference>
<evidence type="ECO:0000313" key="6">
    <source>
        <dbReference type="RefSeq" id="XP_033530556.1"/>
    </source>
</evidence>
<dbReference type="SUPFAM" id="SSF48403">
    <property type="entry name" value="Ankyrin repeat"/>
    <property type="match status" value="1"/>
</dbReference>
<dbReference type="Pfam" id="PF00023">
    <property type="entry name" value="Ank"/>
    <property type="match status" value="1"/>
</dbReference>
<dbReference type="SMART" id="SM00248">
    <property type="entry name" value="ANK"/>
    <property type="match status" value="7"/>
</dbReference>
<dbReference type="AlphaFoldDB" id="A0A6G1FST1"/>
<reference evidence="6" key="2">
    <citation type="submission" date="2020-04" db="EMBL/GenBank/DDBJ databases">
        <authorList>
            <consortium name="NCBI Genome Project"/>
        </authorList>
    </citation>
    <scope>NUCLEOTIDE SEQUENCE</scope>
    <source>
        <strain evidence="6">CBS 781.70</strain>
    </source>
</reference>
<dbReference type="PANTHER" id="PTHR24124">
    <property type="entry name" value="ANKYRIN REPEAT FAMILY A"/>
    <property type="match status" value="1"/>
</dbReference>
<dbReference type="RefSeq" id="XP_033530556.1">
    <property type="nucleotide sequence ID" value="XM_033676761.1"/>
</dbReference>
<name>A0A6G1FST1_9PEZI</name>
<dbReference type="PANTHER" id="PTHR24124:SF14">
    <property type="entry name" value="CHROMOSOME UNDETERMINED SCAFFOLD_25, WHOLE GENOME SHOTGUN SEQUENCE"/>
    <property type="match status" value="1"/>
</dbReference>
<dbReference type="Proteomes" id="UP000504638">
    <property type="component" value="Unplaced"/>
</dbReference>
<proteinExistence type="predicted"/>
<dbReference type="InterPro" id="IPR036770">
    <property type="entry name" value="Ankyrin_rpt-contain_sf"/>
</dbReference>
<organism evidence="4">
    <name type="scientific">Eremomyces bilateralis CBS 781.70</name>
    <dbReference type="NCBI Taxonomy" id="1392243"/>
    <lineage>
        <taxon>Eukaryota</taxon>
        <taxon>Fungi</taxon>
        <taxon>Dikarya</taxon>
        <taxon>Ascomycota</taxon>
        <taxon>Pezizomycotina</taxon>
        <taxon>Dothideomycetes</taxon>
        <taxon>Dothideomycetes incertae sedis</taxon>
        <taxon>Eremomycetales</taxon>
        <taxon>Eremomycetaceae</taxon>
        <taxon>Eremomyces</taxon>
    </lineage>
</organism>
<dbReference type="EMBL" id="ML975177">
    <property type="protein sequence ID" value="KAF1808925.1"/>
    <property type="molecule type" value="Genomic_DNA"/>
</dbReference>
<evidence type="ECO:0000256" key="1">
    <source>
        <dbReference type="ARBA" id="ARBA00022737"/>
    </source>
</evidence>
<reference evidence="4 6" key="1">
    <citation type="submission" date="2020-01" db="EMBL/GenBank/DDBJ databases">
        <authorList>
            <consortium name="DOE Joint Genome Institute"/>
            <person name="Haridas S."/>
            <person name="Albert R."/>
            <person name="Binder M."/>
            <person name="Bloem J."/>
            <person name="Labutti K."/>
            <person name="Salamov A."/>
            <person name="Andreopoulos B."/>
            <person name="Baker S.E."/>
            <person name="Barry K."/>
            <person name="Bills G."/>
            <person name="Bluhm B.H."/>
            <person name="Cannon C."/>
            <person name="Castanera R."/>
            <person name="Culley D.E."/>
            <person name="Daum C."/>
            <person name="Ezra D."/>
            <person name="Gonzalez J.B."/>
            <person name="Henrissat B."/>
            <person name="Kuo A."/>
            <person name="Liang C."/>
            <person name="Lipzen A."/>
            <person name="Lutzoni F."/>
            <person name="Magnuson J."/>
            <person name="Mondo S."/>
            <person name="Nolan M."/>
            <person name="Ohm R."/>
            <person name="Pangilinan J."/>
            <person name="Park H.-J."/>
            <person name="Ramirez L."/>
            <person name="Alfaro M."/>
            <person name="Sun H."/>
            <person name="Tritt A."/>
            <person name="Yoshinaga Y."/>
            <person name="Zwiers L.-H."/>
            <person name="Turgeon B.G."/>
            <person name="Goodwin S.B."/>
            <person name="Spatafora J.W."/>
            <person name="Crous P.W."/>
            <person name="Grigoriev I.V."/>
        </authorList>
    </citation>
    <scope>NUCLEOTIDE SEQUENCE</scope>
    <source>
        <strain evidence="4 6">CBS 781.70</strain>
    </source>
</reference>
<dbReference type="OrthoDB" id="21416at2759"/>
<evidence type="ECO:0000256" key="3">
    <source>
        <dbReference type="PROSITE-ProRule" id="PRU00023"/>
    </source>
</evidence>
<keyword evidence="2 3" id="KW-0040">ANK repeat</keyword>
<gene>
    <name evidence="4 6" type="ORF">P152DRAFT_404443</name>
</gene>
<evidence type="ECO:0000256" key="2">
    <source>
        <dbReference type="ARBA" id="ARBA00023043"/>
    </source>
</evidence>
<sequence>MILRLLETVDYDTNTKRSFGNFPLHLGSWKSDNPEVIKRLVERGADVNAKNRWLATPLHFAAAVGNISACSGLLQSKDLDPNITTAAGLTALHYATARERHKHVLSLLLLKGGQDVNYTDVNERGTALHIAVGHLNTEILEVLLECPEVNLNIGNHHGRTALIIASLRQRVDMIELLSSRVDLDFNALDLYGRSALSYAASQGFHDGVQRLLLLSQRTLDINKADMNGRTVLSHAAESGHFDIVDLLCQQPDIDKGMMVGLVQRTYGL</sequence>
<evidence type="ECO:0000313" key="5">
    <source>
        <dbReference type="Proteomes" id="UP000504638"/>
    </source>
</evidence>
<dbReference type="InterPro" id="IPR002110">
    <property type="entry name" value="Ankyrin_rpt"/>
</dbReference>